<dbReference type="Pfam" id="PF09356">
    <property type="entry name" value="Phage_BR0599"/>
    <property type="match status" value="1"/>
</dbReference>
<dbReference type="OrthoDB" id="1633386at2"/>
<proteinExistence type="predicted"/>
<dbReference type="AlphaFoldDB" id="A0A0G9MLS5"/>
<dbReference type="InterPro" id="IPR018964">
    <property type="entry name" value="Phage_phiJL001_Gp84_C"/>
</dbReference>
<dbReference type="KEGG" id="egn:BMF35_a0822"/>
<evidence type="ECO:0000313" key="3">
    <source>
        <dbReference type="Proteomes" id="UP000053070"/>
    </source>
</evidence>
<comment type="caution">
    <text evidence="2">The sequence shown here is derived from an EMBL/GenBank/DDBJ whole genome shotgun (WGS) entry which is preliminary data.</text>
</comment>
<dbReference type="STRING" id="502682.BMF35_a0822"/>
<keyword evidence="3" id="KW-1185">Reference proteome</keyword>
<dbReference type="Proteomes" id="UP000053070">
    <property type="component" value="Unassembled WGS sequence"/>
</dbReference>
<dbReference type="RefSeq" id="WP_047007022.1">
    <property type="nucleotide sequence ID" value="NZ_CP018097.1"/>
</dbReference>
<dbReference type="EMBL" id="LBHC01000002">
    <property type="protein sequence ID" value="KLE31671.1"/>
    <property type="molecule type" value="Genomic_DNA"/>
</dbReference>
<sequence>MSHTFFARELEGVATFWRIIRKDGAMLAFTSHDRALVFDDITHLSAPGMLPSAIRRTAQLERDTVEVDGVLSHDSITEDDLLQGRYADARISIGLVDWETLDRATLFTGTLGNISAQDNAFSAELRSAKAALEEDFVPRTSPTCRASFCDADCRLNPAMFTAIATVVSVDPERNSVLFDGITASDCLHGDLWWIDGQHAGRRTRIIDLDGSSLVLEMPISGDIQPGTRAYVREGCDHTVATCAARFGNAVNFQGEPFLPGNDLLTRYPTSSS</sequence>
<dbReference type="Pfam" id="PF09931">
    <property type="entry name" value="Phage_phiJL001_Gp84_N"/>
    <property type="match status" value="1"/>
</dbReference>
<evidence type="ECO:0000313" key="2">
    <source>
        <dbReference type="EMBL" id="KLE31671.1"/>
    </source>
</evidence>
<gene>
    <name evidence="2" type="ORF">AAW01_09110</name>
</gene>
<reference evidence="2 3" key="1">
    <citation type="submission" date="2015-04" db="EMBL/GenBank/DDBJ databases">
        <title>The draft genome sequence of Erythrobacr gangjinensis K7-2.</title>
        <authorList>
            <person name="Zhuang L."/>
            <person name="Liu Y."/>
            <person name="Shao Z."/>
        </authorList>
    </citation>
    <scope>NUCLEOTIDE SEQUENCE [LARGE SCALE GENOMIC DNA]</scope>
    <source>
        <strain evidence="2 3">K7-2</strain>
    </source>
</reference>
<dbReference type="PATRIC" id="fig|502682.8.peg.1856"/>
<dbReference type="InterPro" id="IPR011928">
    <property type="entry name" value="Phage_phiJL001_Gp84"/>
</dbReference>
<name>A0A0G9MLS5_9SPHN</name>
<dbReference type="NCBIfam" id="TIGR02218">
    <property type="entry name" value="phg_TIGR02218"/>
    <property type="match status" value="1"/>
</dbReference>
<evidence type="ECO:0000259" key="1">
    <source>
        <dbReference type="Pfam" id="PF09356"/>
    </source>
</evidence>
<accession>A0A0G9MLS5</accession>
<protein>
    <recommendedName>
        <fullName evidence="1">Bacteriophage phiJL001 Gp84 C-terminal domain-containing protein</fullName>
    </recommendedName>
</protein>
<feature type="domain" description="Bacteriophage phiJL001 Gp84 C-terminal" evidence="1">
    <location>
        <begin position="188"/>
        <end position="262"/>
    </location>
</feature>
<organism evidence="2 3">
    <name type="scientific">Aurantiacibacter gangjinensis</name>
    <dbReference type="NCBI Taxonomy" id="502682"/>
    <lineage>
        <taxon>Bacteria</taxon>
        <taxon>Pseudomonadati</taxon>
        <taxon>Pseudomonadota</taxon>
        <taxon>Alphaproteobacteria</taxon>
        <taxon>Sphingomonadales</taxon>
        <taxon>Erythrobacteraceae</taxon>
        <taxon>Aurantiacibacter</taxon>
    </lineage>
</organism>